<dbReference type="GO" id="GO:0006226">
    <property type="term" value="P:dUMP biosynthetic process"/>
    <property type="evidence" value="ECO:0007669"/>
    <property type="project" value="InterPro"/>
</dbReference>
<dbReference type="AlphaFoldDB" id="A0A2H0YS03"/>
<dbReference type="NCBIfam" id="NF001862">
    <property type="entry name" value="PRK00601.1"/>
    <property type="match status" value="1"/>
</dbReference>
<dbReference type="EMBL" id="PEXV01000139">
    <property type="protein sequence ID" value="PIS41216.1"/>
    <property type="molecule type" value="Genomic_DNA"/>
</dbReference>
<accession>A0A2H0YS03</accession>
<dbReference type="GO" id="GO:0000287">
    <property type="term" value="F:magnesium ion binding"/>
    <property type="evidence" value="ECO:0007669"/>
    <property type="project" value="InterPro"/>
</dbReference>
<feature type="domain" description="dUTPase-like" evidence="6">
    <location>
        <begin position="11"/>
        <end position="138"/>
    </location>
</feature>
<evidence type="ECO:0000313" key="7">
    <source>
        <dbReference type="EMBL" id="PIS41216.1"/>
    </source>
</evidence>
<name>A0A2H0YS03_9BACT</name>
<dbReference type="Pfam" id="PF00692">
    <property type="entry name" value="dUTPase"/>
    <property type="match status" value="1"/>
</dbReference>
<dbReference type="PANTHER" id="PTHR11241:SF0">
    <property type="entry name" value="DEOXYURIDINE 5'-TRIPHOSPHATE NUCLEOTIDOHYDROLASE"/>
    <property type="match status" value="1"/>
</dbReference>
<dbReference type="NCBIfam" id="TIGR00576">
    <property type="entry name" value="dut"/>
    <property type="match status" value="1"/>
</dbReference>
<organism evidence="7 8">
    <name type="scientific">Candidatus Kerfeldbacteria bacterium CG08_land_8_20_14_0_20_42_7</name>
    <dbReference type="NCBI Taxonomy" id="2014245"/>
    <lineage>
        <taxon>Bacteria</taxon>
        <taxon>Candidatus Kerfeldiibacteriota</taxon>
    </lineage>
</organism>
<dbReference type="Proteomes" id="UP000228711">
    <property type="component" value="Unassembled WGS sequence"/>
</dbReference>
<comment type="catalytic activity">
    <reaction evidence="5">
        <text>dUTP + H2O = dUMP + diphosphate + H(+)</text>
        <dbReference type="Rhea" id="RHEA:10248"/>
        <dbReference type="ChEBI" id="CHEBI:15377"/>
        <dbReference type="ChEBI" id="CHEBI:15378"/>
        <dbReference type="ChEBI" id="CHEBI:33019"/>
        <dbReference type="ChEBI" id="CHEBI:61555"/>
        <dbReference type="ChEBI" id="CHEBI:246422"/>
        <dbReference type="EC" id="3.6.1.23"/>
    </reaction>
</comment>
<dbReference type="EC" id="3.6.1.23" evidence="2"/>
<evidence type="ECO:0000256" key="2">
    <source>
        <dbReference type="ARBA" id="ARBA00012379"/>
    </source>
</evidence>
<dbReference type="CDD" id="cd07557">
    <property type="entry name" value="trimeric_dUTPase"/>
    <property type="match status" value="1"/>
</dbReference>
<evidence type="ECO:0000256" key="1">
    <source>
        <dbReference type="ARBA" id="ARBA00006581"/>
    </source>
</evidence>
<gene>
    <name evidence="7" type="ORF">COT25_04290</name>
</gene>
<dbReference type="GO" id="GO:0004170">
    <property type="term" value="F:dUTP diphosphatase activity"/>
    <property type="evidence" value="ECO:0007669"/>
    <property type="project" value="UniProtKB-EC"/>
</dbReference>
<dbReference type="GO" id="GO:0046081">
    <property type="term" value="P:dUTP catabolic process"/>
    <property type="evidence" value="ECO:0007669"/>
    <property type="project" value="InterPro"/>
</dbReference>
<evidence type="ECO:0000256" key="4">
    <source>
        <dbReference type="ARBA" id="ARBA00023080"/>
    </source>
</evidence>
<keyword evidence="3" id="KW-0378">Hydrolase</keyword>
<dbReference type="SUPFAM" id="SSF51283">
    <property type="entry name" value="dUTPase-like"/>
    <property type="match status" value="1"/>
</dbReference>
<dbReference type="InterPro" id="IPR033704">
    <property type="entry name" value="dUTPase_trimeric"/>
</dbReference>
<dbReference type="InterPro" id="IPR036157">
    <property type="entry name" value="dUTPase-like_sf"/>
</dbReference>
<dbReference type="PANTHER" id="PTHR11241">
    <property type="entry name" value="DEOXYURIDINE 5'-TRIPHOSPHATE NUCLEOTIDOHYDROLASE"/>
    <property type="match status" value="1"/>
</dbReference>
<protein>
    <recommendedName>
        <fullName evidence="2">dUTP diphosphatase</fullName>
        <ecNumber evidence="2">3.6.1.23</ecNumber>
    </recommendedName>
</protein>
<reference evidence="8" key="1">
    <citation type="submission" date="2017-09" db="EMBL/GenBank/DDBJ databases">
        <title>Depth-based differentiation of microbial function through sediment-hosted aquifers and enrichment of novel symbionts in the deep terrestrial subsurface.</title>
        <authorList>
            <person name="Probst A.J."/>
            <person name="Ladd B."/>
            <person name="Jarett J.K."/>
            <person name="Geller-Mcgrath D.E."/>
            <person name="Sieber C.M.K."/>
            <person name="Emerson J.B."/>
            <person name="Anantharaman K."/>
            <person name="Thomas B.C."/>
            <person name="Malmstrom R."/>
            <person name="Stieglmeier M."/>
            <person name="Klingl A."/>
            <person name="Woyke T."/>
            <person name="Ryan C.M."/>
            <person name="Banfield J.F."/>
        </authorList>
    </citation>
    <scope>NUCLEOTIDE SEQUENCE [LARGE SCALE GENOMIC DNA]</scope>
</reference>
<sequence length="139" mass="15244">MKFLVKKLFDDVELPTYAHSGDAAMDVYARENKILAPNERYVFKLGFATEFEDGYVCHVWDRSGLAAKKGLHTLAGVVDATYRGEYGVVMLNTSQESVAIKKGDRIAQLVIQKVAHVDIEEVEALGSSERKGGFGSTGT</sequence>
<evidence type="ECO:0000259" key="6">
    <source>
        <dbReference type="Pfam" id="PF00692"/>
    </source>
</evidence>
<comment type="similarity">
    <text evidence="1">Belongs to the dUTPase family.</text>
</comment>
<proteinExistence type="inferred from homology"/>
<keyword evidence="4" id="KW-0546">Nucleotide metabolism</keyword>
<dbReference type="InterPro" id="IPR029054">
    <property type="entry name" value="dUTPase-like"/>
</dbReference>
<dbReference type="InterPro" id="IPR008181">
    <property type="entry name" value="dUTPase"/>
</dbReference>
<evidence type="ECO:0000256" key="5">
    <source>
        <dbReference type="ARBA" id="ARBA00047686"/>
    </source>
</evidence>
<comment type="caution">
    <text evidence="7">The sequence shown here is derived from an EMBL/GenBank/DDBJ whole genome shotgun (WGS) entry which is preliminary data.</text>
</comment>
<dbReference type="Gene3D" id="2.70.40.10">
    <property type="match status" value="1"/>
</dbReference>
<evidence type="ECO:0000256" key="3">
    <source>
        <dbReference type="ARBA" id="ARBA00022801"/>
    </source>
</evidence>
<evidence type="ECO:0000313" key="8">
    <source>
        <dbReference type="Proteomes" id="UP000228711"/>
    </source>
</evidence>